<comment type="caution">
    <text evidence="2">The sequence shown here is derived from an EMBL/GenBank/DDBJ whole genome shotgun (WGS) entry which is preliminary data.</text>
</comment>
<protein>
    <submittedName>
        <fullName evidence="2">Uncharacterized protein</fullName>
    </submittedName>
</protein>
<dbReference type="EMBL" id="OAPG01000016">
    <property type="protein sequence ID" value="SNX86850.1"/>
    <property type="molecule type" value="Genomic_DNA"/>
</dbReference>
<evidence type="ECO:0000313" key="2">
    <source>
        <dbReference type="EMBL" id="SNX86850.1"/>
    </source>
</evidence>
<sequence>MEMSRQKDGEHDWRVPLHRAAIHCLASCRALRRSWASPSLGLATNASYRGISSAQKTRPQKPRHVDAAKRPASSTKIAHLHRPRILDPGKVVNLLALRSAMRVTRTPCDALDKKALREHDCITNRMQKRTKTRLVDEDELRRYKAVRYKVVGATSTVVHFLRMGPSKKSLI</sequence>
<gene>
    <name evidence="2" type="ORF">MEPE_05559</name>
</gene>
<proteinExistence type="predicted"/>
<dbReference type="AlphaFoldDB" id="A0AAJ5C7F5"/>
<reference evidence="2" key="1">
    <citation type="submission" date="2023-10" db="EMBL/GenBank/DDBJ databases">
        <authorList>
            <person name="Guldener U."/>
        </authorList>
    </citation>
    <scope>NUCLEOTIDE SEQUENCE</scope>
    <source>
        <strain evidence="2">Mp4</strain>
    </source>
</reference>
<name>A0AAJ5C7F5_9BASI</name>
<keyword evidence="3" id="KW-1185">Reference proteome</keyword>
<organism evidence="2 3">
    <name type="scientific">Melanopsichium pennsylvanicum</name>
    <dbReference type="NCBI Taxonomy" id="63383"/>
    <lineage>
        <taxon>Eukaryota</taxon>
        <taxon>Fungi</taxon>
        <taxon>Dikarya</taxon>
        <taxon>Basidiomycota</taxon>
        <taxon>Ustilaginomycotina</taxon>
        <taxon>Ustilaginomycetes</taxon>
        <taxon>Ustilaginales</taxon>
        <taxon>Ustilaginaceae</taxon>
        <taxon>Melanopsichium</taxon>
    </lineage>
</organism>
<evidence type="ECO:0000313" key="3">
    <source>
        <dbReference type="Proteomes" id="UP001294444"/>
    </source>
</evidence>
<feature type="region of interest" description="Disordered" evidence="1">
    <location>
        <begin position="51"/>
        <end position="74"/>
    </location>
</feature>
<accession>A0AAJ5C7F5</accession>
<dbReference type="Proteomes" id="UP001294444">
    <property type="component" value="Unassembled WGS sequence"/>
</dbReference>
<evidence type="ECO:0000256" key="1">
    <source>
        <dbReference type="SAM" id="MobiDB-lite"/>
    </source>
</evidence>